<dbReference type="Proteomes" id="UP000533598">
    <property type="component" value="Unassembled WGS sequence"/>
</dbReference>
<dbReference type="InterPro" id="IPR023393">
    <property type="entry name" value="START-like_dom_sf"/>
</dbReference>
<gene>
    <name evidence="2" type="ORF">HNR67_007414</name>
</gene>
<organism evidence="2 3">
    <name type="scientific">Crossiella cryophila</name>
    <dbReference type="NCBI Taxonomy" id="43355"/>
    <lineage>
        <taxon>Bacteria</taxon>
        <taxon>Bacillati</taxon>
        <taxon>Actinomycetota</taxon>
        <taxon>Actinomycetes</taxon>
        <taxon>Pseudonocardiales</taxon>
        <taxon>Pseudonocardiaceae</taxon>
        <taxon>Crossiella</taxon>
    </lineage>
</organism>
<evidence type="ECO:0000313" key="3">
    <source>
        <dbReference type="Proteomes" id="UP000533598"/>
    </source>
</evidence>
<accession>A0A7W7CHJ3</accession>
<dbReference type="Pfam" id="PF03364">
    <property type="entry name" value="Polyketide_cyc"/>
    <property type="match status" value="1"/>
</dbReference>
<sequence>MRRVHLLAEVLGATPDEAFALLTDFARFPAIAEEVRSVQVFPGNPRHSAWEVTFRRGRLRWREWEKLDPAGASVEFGQTDGDFEHFRGAWRITETDTGCAVDFQVDFDFGIDSLAEAMDPVAERLLRRVMRSVLSGLFGEDTQLHDLPAHPGERNHP</sequence>
<proteinExistence type="predicted"/>
<evidence type="ECO:0000259" key="1">
    <source>
        <dbReference type="Pfam" id="PF03364"/>
    </source>
</evidence>
<name>A0A7W7CHJ3_9PSEU</name>
<dbReference type="SUPFAM" id="SSF55961">
    <property type="entry name" value="Bet v1-like"/>
    <property type="match status" value="1"/>
</dbReference>
<dbReference type="AlphaFoldDB" id="A0A7W7CHJ3"/>
<comment type="caution">
    <text evidence="2">The sequence shown here is derived from an EMBL/GenBank/DDBJ whole genome shotgun (WGS) entry which is preliminary data.</text>
</comment>
<keyword evidence="3" id="KW-1185">Reference proteome</keyword>
<feature type="domain" description="Coenzyme Q-binding protein COQ10 START" evidence="1">
    <location>
        <begin position="12"/>
        <end position="131"/>
    </location>
</feature>
<dbReference type="EMBL" id="JACHMH010000001">
    <property type="protein sequence ID" value="MBB4681296.1"/>
    <property type="molecule type" value="Genomic_DNA"/>
</dbReference>
<evidence type="ECO:0000313" key="2">
    <source>
        <dbReference type="EMBL" id="MBB4681296.1"/>
    </source>
</evidence>
<dbReference type="RefSeq" id="WP_185007765.1">
    <property type="nucleotide sequence ID" value="NZ_BAAAUI010000071.1"/>
</dbReference>
<dbReference type="InterPro" id="IPR005031">
    <property type="entry name" value="COQ10_START"/>
</dbReference>
<protein>
    <submittedName>
        <fullName evidence="2">Ribosome-associated toxin RatA of RatAB toxin-antitoxin module</fullName>
    </submittedName>
</protein>
<dbReference type="Gene3D" id="3.30.530.20">
    <property type="match status" value="1"/>
</dbReference>
<reference evidence="2 3" key="1">
    <citation type="submission" date="2020-08" db="EMBL/GenBank/DDBJ databases">
        <title>Sequencing the genomes of 1000 actinobacteria strains.</title>
        <authorList>
            <person name="Klenk H.-P."/>
        </authorList>
    </citation>
    <scope>NUCLEOTIDE SEQUENCE [LARGE SCALE GENOMIC DNA]</scope>
    <source>
        <strain evidence="2 3">DSM 44230</strain>
    </source>
</reference>